<name>A0ABX2C768_9BRAD</name>
<accession>A0ABX2C768</accession>
<protein>
    <submittedName>
        <fullName evidence="1">Uncharacterized protein</fullName>
    </submittedName>
</protein>
<dbReference type="EMBL" id="JABFDN010000001">
    <property type="protein sequence ID" value="NPU63380.1"/>
    <property type="molecule type" value="Genomic_DNA"/>
</dbReference>
<sequence length="202" mass="20797">MTSTSMLAAIHAAANGQFLTDSPTAPAVITSQQQETMQMADPVTPAAHVAGSTFTSVAALAAAYPDLCAQLRTEGATAERDRIAGIEALALPGHEALISALKADPNVTPDMAASRILGAERQQRAGQLQAIRDVERVTSIVGASPAAASNPVQSAAPAATTPDGWRAEYEASAQLQGEFATADQYVAFKKAEAGGQVKILKK</sequence>
<reference evidence="1" key="1">
    <citation type="submission" date="2020-05" db="EMBL/GenBank/DDBJ databases">
        <title>Nod-independent and nitrogen-fixing Bradyrhizobium aeschynomene sp. nov. isolated from nodules of Aeschynomene indica.</title>
        <authorList>
            <person name="Zhang Z."/>
        </authorList>
    </citation>
    <scope>NUCLEOTIDE SEQUENCE</scope>
    <source>
        <strain evidence="1">83012</strain>
    </source>
</reference>
<evidence type="ECO:0000313" key="1">
    <source>
        <dbReference type="EMBL" id="NPU63380.1"/>
    </source>
</evidence>
<organism evidence="1 2">
    <name type="scientific">Bradyrhizobium aeschynomenes</name>
    <dbReference type="NCBI Taxonomy" id="2734909"/>
    <lineage>
        <taxon>Bacteria</taxon>
        <taxon>Pseudomonadati</taxon>
        <taxon>Pseudomonadota</taxon>
        <taxon>Alphaproteobacteria</taxon>
        <taxon>Hyphomicrobiales</taxon>
        <taxon>Nitrobacteraceae</taxon>
        <taxon>Bradyrhizobium</taxon>
    </lineage>
</organism>
<dbReference type="RefSeq" id="WP_172107829.1">
    <property type="nucleotide sequence ID" value="NZ_JABFDN010000001.1"/>
</dbReference>
<dbReference type="Proteomes" id="UP000886476">
    <property type="component" value="Unassembled WGS sequence"/>
</dbReference>
<keyword evidence="2" id="KW-1185">Reference proteome</keyword>
<gene>
    <name evidence="1" type="ORF">HL667_00010</name>
</gene>
<comment type="caution">
    <text evidence="1">The sequence shown here is derived from an EMBL/GenBank/DDBJ whole genome shotgun (WGS) entry which is preliminary data.</text>
</comment>
<evidence type="ECO:0000313" key="2">
    <source>
        <dbReference type="Proteomes" id="UP000886476"/>
    </source>
</evidence>
<proteinExistence type="predicted"/>